<feature type="chain" id="PRO_5037456302" evidence="1">
    <location>
        <begin position="21"/>
        <end position="216"/>
    </location>
</feature>
<accession>A0A914WMM1</accession>
<protein>
    <submittedName>
        <fullName evidence="3">Secreted protein</fullName>
    </submittedName>
</protein>
<evidence type="ECO:0000313" key="3">
    <source>
        <dbReference type="WBParaSite" id="PSAMB.scaffold463size50280.g6152.t1"/>
    </source>
</evidence>
<reference evidence="3" key="1">
    <citation type="submission" date="2022-11" db="UniProtKB">
        <authorList>
            <consortium name="WormBaseParasite"/>
        </authorList>
    </citation>
    <scope>IDENTIFICATION</scope>
</reference>
<dbReference type="WBParaSite" id="PSAMB.scaffold463size50280.g6152.t1">
    <property type="protein sequence ID" value="PSAMB.scaffold463size50280.g6152.t1"/>
    <property type="gene ID" value="PSAMB.scaffold463size50280.g6152"/>
</dbReference>
<dbReference type="Proteomes" id="UP000887566">
    <property type="component" value="Unplaced"/>
</dbReference>
<evidence type="ECO:0000256" key="1">
    <source>
        <dbReference type="SAM" id="SignalP"/>
    </source>
</evidence>
<dbReference type="AlphaFoldDB" id="A0A914WMM1"/>
<feature type="signal peptide" evidence="1">
    <location>
        <begin position="1"/>
        <end position="20"/>
    </location>
</feature>
<keyword evidence="2" id="KW-1185">Reference proteome</keyword>
<evidence type="ECO:0000313" key="2">
    <source>
        <dbReference type="Proteomes" id="UP000887566"/>
    </source>
</evidence>
<keyword evidence="1" id="KW-0732">Signal</keyword>
<organism evidence="2 3">
    <name type="scientific">Plectus sambesii</name>
    <dbReference type="NCBI Taxonomy" id="2011161"/>
    <lineage>
        <taxon>Eukaryota</taxon>
        <taxon>Metazoa</taxon>
        <taxon>Ecdysozoa</taxon>
        <taxon>Nematoda</taxon>
        <taxon>Chromadorea</taxon>
        <taxon>Plectida</taxon>
        <taxon>Plectina</taxon>
        <taxon>Plectoidea</taxon>
        <taxon>Plectidae</taxon>
        <taxon>Plectus</taxon>
    </lineage>
</organism>
<sequence length="216" mass="23683">MMDVIVIVLLVISLLSPALSVSATTSNHSFPPEDVPIKSCRRNSDCGSWGFCVGRTMPFDHVAFCRCSHGTKWTKGATNVWHCEPAITKLLRSQRSSVPVKPKEERPLTMSRWFPHRRGRVASISREASNERRLLGYVAFCGLSNCGLNFAVGTRWVAAATTMPACLSVSASVFWDWADGPQFAPSWIYPPPSAIARSDRSTTGSAHPVLTAPQHV</sequence>
<proteinExistence type="predicted"/>
<name>A0A914WMM1_9BILA</name>